<sequence length="220" mass="25857">MNKENDLKKISLLYNSDKVEHGYIDIYHEYFKKIKDEKLKILEIGIADGYSLLTWSDYFKNSTIIAIDIHKIDIEEQKLDRKNIEIHQGSQNDENFIKSIIEKYGNFDIIIDDGSHIPKDVKKTFKLLFPALTNNGLYIVEDTQTSYIHFFGGNPFDLKYSNSHMNFFKNLTDSLNYQEIANPFYSKKEYDSKIINISFYHNMVVVRKGENNKESKEVLN</sequence>
<feature type="non-terminal residue" evidence="1">
    <location>
        <position position="220"/>
    </location>
</feature>
<organism evidence="1">
    <name type="scientific">marine metagenome</name>
    <dbReference type="NCBI Taxonomy" id="408172"/>
    <lineage>
        <taxon>unclassified sequences</taxon>
        <taxon>metagenomes</taxon>
        <taxon>ecological metagenomes</taxon>
    </lineage>
</organism>
<accession>A0A382UV24</accession>
<dbReference type="AlphaFoldDB" id="A0A382UV24"/>
<proteinExistence type="predicted"/>
<protein>
    <recommendedName>
        <fullName evidence="2">Methyltransferase domain-containing protein</fullName>
    </recommendedName>
</protein>
<reference evidence="1" key="1">
    <citation type="submission" date="2018-05" db="EMBL/GenBank/DDBJ databases">
        <authorList>
            <person name="Lanie J.A."/>
            <person name="Ng W.-L."/>
            <person name="Kazmierczak K.M."/>
            <person name="Andrzejewski T.M."/>
            <person name="Davidsen T.M."/>
            <person name="Wayne K.J."/>
            <person name="Tettelin H."/>
            <person name="Glass J.I."/>
            <person name="Rusch D."/>
            <person name="Podicherti R."/>
            <person name="Tsui H.-C.T."/>
            <person name="Winkler M.E."/>
        </authorList>
    </citation>
    <scope>NUCLEOTIDE SEQUENCE</scope>
</reference>
<evidence type="ECO:0008006" key="2">
    <source>
        <dbReference type="Google" id="ProtNLM"/>
    </source>
</evidence>
<gene>
    <name evidence="1" type="ORF">METZ01_LOCUS390966</name>
</gene>
<dbReference type="EMBL" id="UINC01147031">
    <property type="protein sequence ID" value="SVD38112.1"/>
    <property type="molecule type" value="Genomic_DNA"/>
</dbReference>
<dbReference type="Gene3D" id="3.40.50.150">
    <property type="entry name" value="Vaccinia Virus protein VP39"/>
    <property type="match status" value="1"/>
</dbReference>
<evidence type="ECO:0000313" key="1">
    <source>
        <dbReference type="EMBL" id="SVD38112.1"/>
    </source>
</evidence>
<dbReference type="Pfam" id="PF13578">
    <property type="entry name" value="Methyltransf_24"/>
    <property type="match status" value="1"/>
</dbReference>
<dbReference type="InterPro" id="IPR029063">
    <property type="entry name" value="SAM-dependent_MTases_sf"/>
</dbReference>
<dbReference type="SUPFAM" id="SSF53335">
    <property type="entry name" value="S-adenosyl-L-methionine-dependent methyltransferases"/>
    <property type="match status" value="1"/>
</dbReference>
<name>A0A382UV24_9ZZZZ</name>